<accession>A0A9D2PV17</accession>
<dbReference type="Gene3D" id="3.60.15.10">
    <property type="entry name" value="Ribonuclease Z/Hydroxyacylglutathione hydrolase-like"/>
    <property type="match status" value="1"/>
</dbReference>
<dbReference type="InterPro" id="IPR050855">
    <property type="entry name" value="NDM-1-like"/>
</dbReference>
<sequence>MKRKIIEIAPKTWLISDYLLANMFLLEGEEKALLIDTGSGLGPLEDEVHKLTDKPLEIVLTHGDDDHIGGCHLFQGIVSRLHPADRYMVEAFDQEHARAFVKEYVRTRGPVRNPEATKEDWEEIIRPYGRAEFGTLEDGEQIELGNRMVEVIHTPGHSRGSVCFLDHGQRLLVTGDTANDCLLLNYPPRTSTVTEYQASIQKLWDRREEYDGICQGHDALSISDKSFLSDYLKATEMILSGEKQAEELDDGIHRGLGVRYGKVRLFYDVNQL</sequence>
<proteinExistence type="predicted"/>
<dbReference type="SUPFAM" id="SSF56281">
    <property type="entry name" value="Metallo-hydrolase/oxidoreductase"/>
    <property type="match status" value="1"/>
</dbReference>
<dbReference type="AlphaFoldDB" id="A0A9D2PV17"/>
<name>A0A9D2PV17_9FIRM</name>
<dbReference type="Proteomes" id="UP000823863">
    <property type="component" value="Unassembled WGS sequence"/>
</dbReference>
<dbReference type="InterPro" id="IPR036866">
    <property type="entry name" value="RibonucZ/Hydroxyglut_hydro"/>
</dbReference>
<reference evidence="2" key="2">
    <citation type="submission" date="2021-04" db="EMBL/GenBank/DDBJ databases">
        <authorList>
            <person name="Gilroy R."/>
        </authorList>
    </citation>
    <scope>NUCLEOTIDE SEQUENCE</scope>
    <source>
        <strain evidence="2">CHK198-12963</strain>
    </source>
</reference>
<organism evidence="2 3">
    <name type="scientific">Candidatus Enterocloster excrementigallinarum</name>
    <dbReference type="NCBI Taxonomy" id="2838558"/>
    <lineage>
        <taxon>Bacteria</taxon>
        <taxon>Bacillati</taxon>
        <taxon>Bacillota</taxon>
        <taxon>Clostridia</taxon>
        <taxon>Lachnospirales</taxon>
        <taxon>Lachnospiraceae</taxon>
        <taxon>Enterocloster</taxon>
    </lineage>
</organism>
<protein>
    <submittedName>
        <fullName evidence="2">MBL fold metallo-hydrolase</fullName>
    </submittedName>
</protein>
<comment type="caution">
    <text evidence="2">The sequence shown here is derived from an EMBL/GenBank/DDBJ whole genome shotgun (WGS) entry which is preliminary data.</text>
</comment>
<evidence type="ECO:0000259" key="1">
    <source>
        <dbReference type="SMART" id="SM00849"/>
    </source>
</evidence>
<dbReference type="EMBL" id="DWWB01000077">
    <property type="protein sequence ID" value="HJC67664.1"/>
    <property type="molecule type" value="Genomic_DNA"/>
</dbReference>
<dbReference type="PANTHER" id="PTHR42951:SF4">
    <property type="entry name" value="ACYL-COENZYME A THIOESTERASE MBLAC2"/>
    <property type="match status" value="1"/>
</dbReference>
<reference evidence="2" key="1">
    <citation type="journal article" date="2021" name="PeerJ">
        <title>Extensive microbial diversity within the chicken gut microbiome revealed by metagenomics and culture.</title>
        <authorList>
            <person name="Gilroy R."/>
            <person name="Ravi A."/>
            <person name="Getino M."/>
            <person name="Pursley I."/>
            <person name="Horton D.L."/>
            <person name="Alikhan N.F."/>
            <person name="Baker D."/>
            <person name="Gharbi K."/>
            <person name="Hall N."/>
            <person name="Watson M."/>
            <person name="Adriaenssens E.M."/>
            <person name="Foster-Nyarko E."/>
            <person name="Jarju S."/>
            <person name="Secka A."/>
            <person name="Antonio M."/>
            <person name="Oren A."/>
            <person name="Chaudhuri R.R."/>
            <person name="La Ragione R."/>
            <person name="Hildebrand F."/>
            <person name="Pallen M.J."/>
        </authorList>
    </citation>
    <scope>NUCLEOTIDE SEQUENCE</scope>
    <source>
        <strain evidence="2">CHK198-12963</strain>
    </source>
</reference>
<gene>
    <name evidence="2" type="ORF">H9931_13290</name>
</gene>
<dbReference type="InterPro" id="IPR001279">
    <property type="entry name" value="Metallo-B-lactamas"/>
</dbReference>
<dbReference type="PANTHER" id="PTHR42951">
    <property type="entry name" value="METALLO-BETA-LACTAMASE DOMAIN-CONTAINING"/>
    <property type="match status" value="1"/>
</dbReference>
<evidence type="ECO:0000313" key="2">
    <source>
        <dbReference type="EMBL" id="HJC67664.1"/>
    </source>
</evidence>
<feature type="domain" description="Metallo-beta-lactamase" evidence="1">
    <location>
        <begin position="20"/>
        <end position="217"/>
    </location>
</feature>
<evidence type="ECO:0000313" key="3">
    <source>
        <dbReference type="Proteomes" id="UP000823863"/>
    </source>
</evidence>
<dbReference type="SMART" id="SM00849">
    <property type="entry name" value="Lactamase_B"/>
    <property type="match status" value="1"/>
</dbReference>
<dbReference type="Pfam" id="PF00753">
    <property type="entry name" value="Lactamase_B"/>
    <property type="match status" value="1"/>
</dbReference>